<reference evidence="5 6" key="1">
    <citation type="submission" date="2020-10" db="EMBL/GenBank/DDBJ databases">
        <title>Novel bacteriophages targeting Providencia spp. as potential agents for phage therapy.</title>
        <authorList>
            <person name="Rakov C."/>
            <person name="Alkalay-Oren S."/>
            <person name="Coppenhagen-Glazer S."/>
            <person name="Hazan R."/>
        </authorList>
    </citation>
    <scope>NUCLEOTIDE SEQUENCE [LARGE SCALE GENOMIC DNA]</scope>
</reference>
<proteinExistence type="predicted"/>
<name>A0A873WKY5_9CAUD</name>
<keyword evidence="2" id="KW-0946">Virion</keyword>
<keyword evidence="3" id="KW-0175">Coiled coil</keyword>
<dbReference type="NCBIfam" id="TIGR01554">
    <property type="entry name" value="major_cap_HK97"/>
    <property type="match status" value="1"/>
</dbReference>
<dbReference type="InterPro" id="IPR054612">
    <property type="entry name" value="Phage_capsid-like_C"/>
</dbReference>
<dbReference type="Proteomes" id="UP000663042">
    <property type="component" value="Segment"/>
</dbReference>
<organism evidence="5 6">
    <name type="scientific">Providencia phage PSTCR5</name>
    <dbReference type="NCBI Taxonomy" id="2783547"/>
    <lineage>
        <taxon>Viruses</taxon>
        <taxon>Duplodnaviria</taxon>
        <taxon>Heunggongvirae</taxon>
        <taxon>Uroviricota</taxon>
        <taxon>Caudoviricetes</taxon>
        <taxon>Demerecviridae</taxon>
        <taxon>Priunavirus</taxon>
        <taxon>Priunavirus PSTCR5</taxon>
    </lineage>
</organism>
<dbReference type="EMBL" id="MW057857">
    <property type="protein sequence ID" value="QPB12136.1"/>
    <property type="molecule type" value="Genomic_DNA"/>
</dbReference>
<dbReference type="GeneID" id="65132483"/>
<dbReference type="GO" id="GO:0044423">
    <property type="term" value="C:virion component"/>
    <property type="evidence" value="ECO:0007669"/>
    <property type="project" value="UniProtKB-KW"/>
</dbReference>
<evidence type="ECO:0000256" key="3">
    <source>
        <dbReference type="SAM" id="Coils"/>
    </source>
</evidence>
<comment type="subcellular location">
    <subcellularLocation>
        <location evidence="1">Virion</location>
    </subcellularLocation>
</comment>
<dbReference type="KEGG" id="vg:65132483"/>
<evidence type="ECO:0000259" key="4">
    <source>
        <dbReference type="Pfam" id="PF05065"/>
    </source>
</evidence>
<evidence type="ECO:0000256" key="1">
    <source>
        <dbReference type="ARBA" id="ARBA00004328"/>
    </source>
</evidence>
<keyword evidence="6" id="KW-1185">Reference proteome</keyword>
<dbReference type="Pfam" id="PF05065">
    <property type="entry name" value="Phage_capsid"/>
    <property type="match status" value="1"/>
</dbReference>
<dbReference type="InterPro" id="IPR024455">
    <property type="entry name" value="Phage_capsid"/>
</dbReference>
<dbReference type="RefSeq" id="YP_010113923.1">
    <property type="nucleotide sequence ID" value="NC_055910.1"/>
</dbReference>
<accession>A0A873WKY5</accession>
<dbReference type="SUPFAM" id="SSF56563">
    <property type="entry name" value="Major capsid protein gp5"/>
    <property type="match status" value="1"/>
</dbReference>
<protein>
    <submittedName>
        <fullName evidence="5">Capsid and scaffold protein</fullName>
    </submittedName>
</protein>
<evidence type="ECO:0000256" key="2">
    <source>
        <dbReference type="ARBA" id="ARBA00022844"/>
    </source>
</evidence>
<feature type="coiled-coil region" evidence="3">
    <location>
        <begin position="33"/>
        <end position="124"/>
    </location>
</feature>
<evidence type="ECO:0000313" key="6">
    <source>
        <dbReference type="Proteomes" id="UP000663042"/>
    </source>
</evidence>
<feature type="domain" description="Phage capsid-like C-terminal" evidence="4">
    <location>
        <begin position="194"/>
        <end position="422"/>
    </location>
</feature>
<evidence type="ECO:0000313" key="5">
    <source>
        <dbReference type="EMBL" id="QPB12136.1"/>
    </source>
</evidence>
<sequence>MTVQQKSTDELIAELAKAMAGKAPSASAENADIVKFMEEMRNKEAREAAAKQKAAEQEAMEKRVNDLIAAAKEEDRKALNTANELILSLSQKLKDSEEAFAKSVEDNAATLETLKDQIKQLNVARHGRSPLENSVATSLLGDTKSFEKTVDDLVLLAKVCKKDVFETETGASYLKALNESSSMAVSSEAYETIFTTNILRDIQKELIVGNLFPELPMTAANLVMPVQGGPLEANWVDATTYGKPETTGEWQKDKLTEISFKTFKLAAKAFITDETTEDVIIVLLPIIRANIIESHAVSIEKAFMSGTGVGQPEGLLTMAAKDNAVKETKAKADGTVKVTAKEIHALRAHLKSKGLNLNKLALVVSLDAYFDLTLDEEFQDVAQVEAANAIKLTGQVGRIYGMPVVVSEYFPAKAAGSAYALIVYTPDFLVPRQRNVFVEDQRDPESQRYNIFVTQRLNLQRKFDTHNIVVAAYAK</sequence>